<dbReference type="PANTHER" id="PTHR43003">
    <property type="entry name" value="DNA-3-METHYLADENINE GLYCOSYLASE"/>
    <property type="match status" value="1"/>
</dbReference>
<dbReference type="CDD" id="cd00056">
    <property type="entry name" value="ENDO3c"/>
    <property type="match status" value="1"/>
</dbReference>
<proteinExistence type="predicted"/>
<dbReference type="GO" id="GO:0032993">
    <property type="term" value="C:protein-DNA complex"/>
    <property type="evidence" value="ECO:0007669"/>
    <property type="project" value="TreeGrafter"/>
</dbReference>
<dbReference type="InterPro" id="IPR003265">
    <property type="entry name" value="HhH-GPD_domain"/>
</dbReference>
<dbReference type="SUPFAM" id="SSF48150">
    <property type="entry name" value="DNA-glycosylase"/>
    <property type="match status" value="1"/>
</dbReference>
<keyword evidence="7" id="KW-1185">Reference proteome</keyword>
<dbReference type="GO" id="GO:0006307">
    <property type="term" value="P:DNA alkylation repair"/>
    <property type="evidence" value="ECO:0007669"/>
    <property type="project" value="TreeGrafter"/>
</dbReference>
<dbReference type="EC" id="3.2.2.21" evidence="2"/>
<dbReference type="RefSeq" id="WP_091770581.1">
    <property type="nucleotide sequence ID" value="NZ_FNHG01000013.1"/>
</dbReference>
<dbReference type="AlphaFoldDB" id="A0A1G9TX08"/>
<evidence type="ECO:0000313" key="6">
    <source>
        <dbReference type="EMBL" id="SDM52193.1"/>
    </source>
</evidence>
<dbReference type="EMBL" id="FNHG01000013">
    <property type="protein sequence ID" value="SDM52193.1"/>
    <property type="molecule type" value="Genomic_DNA"/>
</dbReference>
<feature type="domain" description="HhH-GPD" evidence="5">
    <location>
        <begin position="50"/>
        <end position="198"/>
    </location>
</feature>
<dbReference type="GO" id="GO:0043916">
    <property type="term" value="F:DNA-7-methylguanine glycosylase activity"/>
    <property type="evidence" value="ECO:0007669"/>
    <property type="project" value="TreeGrafter"/>
</dbReference>
<dbReference type="Proteomes" id="UP000199759">
    <property type="component" value="Unassembled WGS sequence"/>
</dbReference>
<reference evidence="6 7" key="1">
    <citation type="submission" date="2016-10" db="EMBL/GenBank/DDBJ databases">
        <authorList>
            <person name="de Groot N.N."/>
        </authorList>
    </citation>
    <scope>NUCLEOTIDE SEQUENCE [LARGE SCALE GENOMIC DNA]</scope>
    <source>
        <strain evidence="6 7">DSM 16077</strain>
    </source>
</reference>
<dbReference type="Gene3D" id="1.10.340.30">
    <property type="entry name" value="Hypothetical protein, domain 2"/>
    <property type="match status" value="1"/>
</dbReference>
<dbReference type="SMART" id="SM00478">
    <property type="entry name" value="ENDO3c"/>
    <property type="match status" value="1"/>
</dbReference>
<evidence type="ECO:0000256" key="4">
    <source>
        <dbReference type="ARBA" id="ARBA00023204"/>
    </source>
</evidence>
<dbReference type="PANTHER" id="PTHR43003:SF5">
    <property type="entry name" value="DNA-3-METHYLADENINE GLYCOSYLASE"/>
    <property type="match status" value="1"/>
</dbReference>
<name>A0A1G9TX08_9PROT</name>
<sequence>MTHHAVHHHLVTAAGDLSPALEAALIRLGPLEFPRRDSQSFPHYLCRAISGQQISVKAAQSIWKRVEDSADGTPLLDHFVAGNADLLRACGLSGAKTKTIITIAETHREVGLDTDELRAMSIAERTARLTAIWGVGQWTADMMNMFYFGEPDIWPDGDVAARKTLERLTSKRRKTVRSAERFKPWRSWLALYMWAHADAPPDGQAVK</sequence>
<evidence type="ECO:0000256" key="3">
    <source>
        <dbReference type="ARBA" id="ARBA00022763"/>
    </source>
</evidence>
<dbReference type="STRING" id="144026.SAMN04488568_11338"/>
<dbReference type="GO" id="GO:0032131">
    <property type="term" value="F:alkylated DNA binding"/>
    <property type="evidence" value="ECO:0007669"/>
    <property type="project" value="TreeGrafter"/>
</dbReference>
<dbReference type="Pfam" id="PF00730">
    <property type="entry name" value="HhH-GPD"/>
    <property type="match status" value="1"/>
</dbReference>
<dbReference type="OrthoDB" id="9785929at2"/>
<dbReference type="InterPro" id="IPR051912">
    <property type="entry name" value="Alkylbase_DNA_Glycosylase/TA"/>
</dbReference>
<keyword evidence="3" id="KW-0227">DNA damage</keyword>
<dbReference type="InterPro" id="IPR011257">
    <property type="entry name" value="DNA_glycosylase"/>
</dbReference>
<gene>
    <name evidence="6" type="ORF">SAMN04488568_11338</name>
</gene>
<protein>
    <recommendedName>
        <fullName evidence="2">DNA-3-methyladenine glycosylase II</fullName>
        <ecNumber evidence="2">3.2.2.21</ecNumber>
    </recommendedName>
</protein>
<evidence type="ECO:0000259" key="5">
    <source>
        <dbReference type="SMART" id="SM00478"/>
    </source>
</evidence>
<dbReference type="GO" id="GO:0008725">
    <property type="term" value="F:DNA-3-methyladenine glycosylase activity"/>
    <property type="evidence" value="ECO:0007669"/>
    <property type="project" value="TreeGrafter"/>
</dbReference>
<evidence type="ECO:0000256" key="1">
    <source>
        <dbReference type="ARBA" id="ARBA00000086"/>
    </source>
</evidence>
<evidence type="ECO:0000256" key="2">
    <source>
        <dbReference type="ARBA" id="ARBA00012000"/>
    </source>
</evidence>
<dbReference type="GO" id="GO:0006285">
    <property type="term" value="P:base-excision repair, AP site formation"/>
    <property type="evidence" value="ECO:0007669"/>
    <property type="project" value="TreeGrafter"/>
</dbReference>
<organism evidence="6 7">
    <name type="scientific">Maricaulis salignorans</name>
    <dbReference type="NCBI Taxonomy" id="144026"/>
    <lineage>
        <taxon>Bacteria</taxon>
        <taxon>Pseudomonadati</taxon>
        <taxon>Pseudomonadota</taxon>
        <taxon>Alphaproteobacteria</taxon>
        <taxon>Maricaulales</taxon>
        <taxon>Maricaulaceae</taxon>
        <taxon>Maricaulis</taxon>
    </lineage>
</organism>
<keyword evidence="4" id="KW-0234">DNA repair</keyword>
<comment type="catalytic activity">
    <reaction evidence="1">
        <text>Hydrolysis of alkylated DNA, releasing 3-methyladenine, 3-methylguanine, 7-methylguanine and 7-methyladenine.</text>
        <dbReference type="EC" id="3.2.2.21"/>
    </reaction>
</comment>
<dbReference type="Gene3D" id="1.10.1670.40">
    <property type="match status" value="1"/>
</dbReference>
<accession>A0A1G9TX08</accession>
<evidence type="ECO:0000313" key="7">
    <source>
        <dbReference type="Proteomes" id="UP000199759"/>
    </source>
</evidence>